<comment type="caution">
    <text evidence="2">The sequence shown here is derived from an EMBL/GenBank/DDBJ whole genome shotgun (WGS) entry which is preliminary data.</text>
</comment>
<dbReference type="KEGG" id="more:E1B28_013632"/>
<evidence type="ECO:0000313" key="2">
    <source>
        <dbReference type="EMBL" id="KAG7087684.1"/>
    </source>
</evidence>
<feature type="compositionally biased region" description="Polar residues" evidence="1">
    <location>
        <begin position="152"/>
        <end position="172"/>
    </location>
</feature>
<dbReference type="Proteomes" id="UP001049176">
    <property type="component" value="Chromosome 9"/>
</dbReference>
<dbReference type="RefSeq" id="XP_043004155.1">
    <property type="nucleotide sequence ID" value="XM_043158800.1"/>
</dbReference>
<accession>A0A9P7RQ69</accession>
<reference evidence="2" key="1">
    <citation type="journal article" date="2021" name="Genome Biol. Evol.">
        <title>The assembled and annotated genome of the fairy-ring fungus Marasmius oreades.</title>
        <authorList>
            <person name="Hiltunen M."/>
            <person name="Ament-Velasquez S.L."/>
            <person name="Johannesson H."/>
        </authorList>
    </citation>
    <scope>NUCLEOTIDE SEQUENCE</scope>
    <source>
        <strain evidence="2">03SP1</strain>
    </source>
</reference>
<name>A0A9P7RQ69_9AGAR</name>
<sequence length="195" mass="22207">MVYLSSPASTSSSRFLEDTYSCLPSISCPVLLLPDSYSSCSDTRQPAYTETSSERRARLEFLQKEKNKEARQEDRSRSRVASWVQSQVENSAFMVLATAQQQKRRSKRRQSEPRIAGQRSGSSLRFSYVPSDDGEEEQDDIHRIPHSKCRPLSQSSQFSYTSRTPTHNSPPSSKRRRRTHRLAPSTSSLDSIPEE</sequence>
<proteinExistence type="predicted"/>
<protein>
    <submittedName>
        <fullName evidence="2">Uncharacterized protein</fullName>
    </submittedName>
</protein>
<organism evidence="2 3">
    <name type="scientific">Marasmius oreades</name>
    <name type="common">fairy-ring Marasmius</name>
    <dbReference type="NCBI Taxonomy" id="181124"/>
    <lineage>
        <taxon>Eukaryota</taxon>
        <taxon>Fungi</taxon>
        <taxon>Dikarya</taxon>
        <taxon>Basidiomycota</taxon>
        <taxon>Agaricomycotina</taxon>
        <taxon>Agaricomycetes</taxon>
        <taxon>Agaricomycetidae</taxon>
        <taxon>Agaricales</taxon>
        <taxon>Marasmiineae</taxon>
        <taxon>Marasmiaceae</taxon>
        <taxon>Marasmius</taxon>
    </lineage>
</organism>
<evidence type="ECO:0000256" key="1">
    <source>
        <dbReference type="SAM" id="MobiDB-lite"/>
    </source>
</evidence>
<dbReference type="GeneID" id="66082707"/>
<dbReference type="AlphaFoldDB" id="A0A9P7RQ69"/>
<dbReference type="EMBL" id="CM032189">
    <property type="protein sequence ID" value="KAG7087684.1"/>
    <property type="molecule type" value="Genomic_DNA"/>
</dbReference>
<feature type="compositionally biased region" description="Polar residues" evidence="1">
    <location>
        <begin position="184"/>
        <end position="195"/>
    </location>
</feature>
<evidence type="ECO:0000313" key="3">
    <source>
        <dbReference type="Proteomes" id="UP001049176"/>
    </source>
</evidence>
<gene>
    <name evidence="2" type="ORF">E1B28_013632</name>
</gene>
<dbReference type="OrthoDB" id="2978611at2759"/>
<feature type="region of interest" description="Disordered" evidence="1">
    <location>
        <begin position="97"/>
        <end position="195"/>
    </location>
</feature>
<keyword evidence="3" id="KW-1185">Reference proteome</keyword>